<dbReference type="Proteomes" id="UP000276542">
    <property type="component" value="Unassembled WGS sequence"/>
</dbReference>
<dbReference type="OrthoDB" id="9774928at2"/>
<dbReference type="EMBL" id="QYRP01000002">
    <property type="protein sequence ID" value="RJS46696.1"/>
    <property type="molecule type" value="Genomic_DNA"/>
</dbReference>
<dbReference type="InterPro" id="IPR003399">
    <property type="entry name" value="Mce/MlaD"/>
</dbReference>
<evidence type="ECO:0000259" key="2">
    <source>
        <dbReference type="Pfam" id="PF02470"/>
    </source>
</evidence>
<dbReference type="InterPro" id="IPR052336">
    <property type="entry name" value="MlaD_Phospholipid_Transporter"/>
</dbReference>
<dbReference type="InterPro" id="IPR005693">
    <property type="entry name" value="Mce"/>
</dbReference>
<dbReference type="GO" id="GO:0005576">
    <property type="term" value="C:extracellular region"/>
    <property type="evidence" value="ECO:0007669"/>
    <property type="project" value="TreeGrafter"/>
</dbReference>
<dbReference type="Pfam" id="PF02470">
    <property type="entry name" value="MlaD"/>
    <property type="match status" value="1"/>
</dbReference>
<feature type="region of interest" description="Disordered" evidence="1">
    <location>
        <begin position="352"/>
        <end position="399"/>
    </location>
</feature>
<keyword evidence="4" id="KW-1185">Reference proteome</keyword>
<comment type="caution">
    <text evidence="3">The sequence shown here is derived from an EMBL/GenBank/DDBJ whole genome shotgun (WGS) entry which is preliminary data.</text>
</comment>
<feature type="compositionally biased region" description="Low complexity" evidence="1">
    <location>
        <begin position="382"/>
        <end position="399"/>
    </location>
</feature>
<evidence type="ECO:0000313" key="3">
    <source>
        <dbReference type="EMBL" id="RJS46696.1"/>
    </source>
</evidence>
<dbReference type="NCBIfam" id="TIGR00996">
    <property type="entry name" value="Mtu_fam_mce"/>
    <property type="match status" value="1"/>
</dbReference>
<dbReference type="AlphaFoldDB" id="A0A3A5H7Q7"/>
<accession>A0A3A5H7Q7</accession>
<sequence>MKWRAAFSVAGAVILLGAGTGCDLQPNSYTFPGQKAVGDDGYTVTVAFDKVENLVPNSNVQLDNVTIGTVTKIKVDDDWRAQVTLRIADDQRLPIDSRFAIGQKTLLGAQYVEVSTPAAAGKAAGASAARGAAYLEDGAAVPVAQTGTYPSTEHVLGAASLLLNNGGLSQISTITGELSTALSGRVPQTRDLVEQLDQLLTVLDANRGDIVHALEALGRLSKNLRTNQAVIGSAIDRITPGLRALNEERDDLVRAIRDTGRLGVDAGRVIEINQRAILANLDSLRPVLSQVGAASGQLVDALKIGFSIPFPAMTTTDAIRGDYANLFATLDLSATSLAQMWLGGGAAFESGDPVTSPLATPTAPRKTAGATQPTAPAPSSPTAPSTGSSPSPSPTKSPCSLVQILVGC</sequence>
<proteinExistence type="predicted"/>
<evidence type="ECO:0000256" key="1">
    <source>
        <dbReference type="SAM" id="MobiDB-lite"/>
    </source>
</evidence>
<dbReference type="PROSITE" id="PS51257">
    <property type="entry name" value="PROKAR_LIPOPROTEIN"/>
    <property type="match status" value="1"/>
</dbReference>
<gene>
    <name evidence="3" type="ORF">D4739_11030</name>
</gene>
<protein>
    <submittedName>
        <fullName evidence="3">MCE family protein</fullName>
    </submittedName>
</protein>
<evidence type="ECO:0000313" key="4">
    <source>
        <dbReference type="Proteomes" id="UP000276542"/>
    </source>
</evidence>
<dbReference type="PANTHER" id="PTHR33371">
    <property type="entry name" value="INTERMEMBRANE PHOSPHOLIPID TRANSPORT SYSTEM BINDING PROTEIN MLAD-RELATED"/>
    <property type="match status" value="1"/>
</dbReference>
<reference evidence="4" key="1">
    <citation type="submission" date="2018-09" db="EMBL/GenBank/DDBJ databases">
        <authorList>
            <person name="Zhu H."/>
        </authorList>
    </citation>
    <scope>NUCLEOTIDE SEQUENCE [LARGE SCALE GENOMIC DNA]</scope>
    <source>
        <strain evidence="4">K1W22B-1</strain>
    </source>
</reference>
<feature type="domain" description="Mce/MlaD" evidence="2">
    <location>
        <begin position="40"/>
        <end position="116"/>
    </location>
</feature>
<dbReference type="RefSeq" id="WP_120060667.1">
    <property type="nucleotide sequence ID" value="NZ_QYRP01000002.1"/>
</dbReference>
<name>A0A3A5H7Q7_9ACTN</name>
<organism evidence="3 4">
    <name type="scientific">Nocardioides cavernaquae</name>
    <dbReference type="NCBI Taxonomy" id="2321396"/>
    <lineage>
        <taxon>Bacteria</taxon>
        <taxon>Bacillati</taxon>
        <taxon>Actinomycetota</taxon>
        <taxon>Actinomycetes</taxon>
        <taxon>Propionibacteriales</taxon>
        <taxon>Nocardioidaceae</taxon>
        <taxon>Nocardioides</taxon>
    </lineage>
</organism>
<dbReference type="PANTHER" id="PTHR33371:SF15">
    <property type="entry name" value="LIPOPROTEIN LPRN"/>
    <property type="match status" value="1"/>
</dbReference>